<evidence type="ECO:0000256" key="1">
    <source>
        <dbReference type="ARBA" id="ARBA00004141"/>
    </source>
</evidence>
<keyword evidence="7" id="KW-0408">Iron</keyword>
<feature type="transmembrane region" description="Helical" evidence="12">
    <location>
        <begin position="76"/>
        <end position="95"/>
    </location>
</feature>
<evidence type="ECO:0000256" key="2">
    <source>
        <dbReference type="ARBA" id="ARBA00022475"/>
    </source>
</evidence>
<dbReference type="OrthoDB" id="1447144at2"/>
<evidence type="ECO:0000256" key="11">
    <source>
        <dbReference type="ARBA" id="ARBA00023444"/>
    </source>
</evidence>
<feature type="transmembrane region" description="Helical" evidence="12">
    <location>
        <begin position="306"/>
        <end position="332"/>
    </location>
</feature>
<evidence type="ECO:0000256" key="4">
    <source>
        <dbReference type="ARBA" id="ARBA00022723"/>
    </source>
</evidence>
<feature type="transmembrane region" description="Helical" evidence="12">
    <location>
        <begin position="107"/>
        <end position="129"/>
    </location>
</feature>
<dbReference type="RefSeq" id="WP_068988652.1">
    <property type="nucleotide sequence ID" value="NZ_CP012418.1"/>
</dbReference>
<comment type="subcellular location">
    <subcellularLocation>
        <location evidence="1">Membrane</location>
        <topology evidence="1">Multi-pass membrane protein</topology>
    </subcellularLocation>
</comment>
<feature type="transmembrane region" description="Helical" evidence="12">
    <location>
        <begin position="135"/>
        <end position="156"/>
    </location>
</feature>
<proteinExistence type="predicted"/>
<gene>
    <name evidence="13" type="ORF">KS2013_271</name>
</gene>
<keyword evidence="10" id="KW-1015">Disulfide bond</keyword>
<evidence type="ECO:0000256" key="8">
    <source>
        <dbReference type="ARBA" id="ARBA00023133"/>
    </source>
</evidence>
<dbReference type="KEGG" id="ksd:KS2013_271"/>
<keyword evidence="6" id="KW-0560">Oxidoreductase</keyword>
<feature type="transmembrane region" description="Helical" evidence="12">
    <location>
        <begin position="277"/>
        <end position="294"/>
    </location>
</feature>
<reference evidence="14" key="1">
    <citation type="submission" date="2015-08" db="EMBL/GenBank/DDBJ databases">
        <authorList>
            <person name="Kim K.M."/>
        </authorList>
    </citation>
    <scope>NUCLEOTIDE SEQUENCE [LARGE SCALE GENOMIC DNA]</scope>
    <source>
        <strain evidence="14">KCTC 23892</strain>
    </source>
</reference>
<dbReference type="PATRIC" id="fig|1144748.3.peg.276"/>
<dbReference type="InterPro" id="IPR050450">
    <property type="entry name" value="COX15/CtaA_HemeA_synthase"/>
</dbReference>
<dbReference type="Pfam" id="PF02628">
    <property type="entry name" value="COX15-CtaA"/>
    <property type="match status" value="1"/>
</dbReference>
<dbReference type="EMBL" id="CP012418">
    <property type="protein sequence ID" value="AOE48999.1"/>
    <property type="molecule type" value="Genomic_DNA"/>
</dbReference>
<accession>A0A1B3B866</accession>
<evidence type="ECO:0000256" key="10">
    <source>
        <dbReference type="ARBA" id="ARBA00023157"/>
    </source>
</evidence>
<keyword evidence="2" id="KW-1003">Cell membrane</keyword>
<evidence type="ECO:0000256" key="6">
    <source>
        <dbReference type="ARBA" id="ARBA00023002"/>
    </source>
</evidence>
<feature type="transmembrane region" description="Helical" evidence="12">
    <location>
        <begin position="338"/>
        <end position="358"/>
    </location>
</feature>
<keyword evidence="4" id="KW-0479">Metal-binding</keyword>
<evidence type="ECO:0000256" key="7">
    <source>
        <dbReference type="ARBA" id="ARBA00023004"/>
    </source>
</evidence>
<dbReference type="GO" id="GO:0046872">
    <property type="term" value="F:metal ion binding"/>
    <property type="evidence" value="ECO:0007669"/>
    <property type="project" value="UniProtKB-KW"/>
</dbReference>
<dbReference type="STRING" id="1144748.KS2013_271"/>
<evidence type="ECO:0000313" key="14">
    <source>
        <dbReference type="Proteomes" id="UP000094147"/>
    </source>
</evidence>
<comment type="pathway">
    <text evidence="11">Porphyrin-containing compound metabolism.</text>
</comment>
<keyword evidence="5 12" id="KW-1133">Transmembrane helix</keyword>
<protein>
    <submittedName>
        <fullName evidence="13">Cytochrome oxidase assembly</fullName>
    </submittedName>
</protein>
<sequence>MQKRTLHRLAIFGCFLALCVILLGAWTRLSDAGLGCPDWPGCYGHYLVPDDAEFINAAELKYNQKFEAEKAWPEMIHRYFASGIGLLIVILFIGAITGRRKDPSIPIVLPSILLPLVIFQGMLGMWTVTLKVHPFIVMAHLLGGFSIATLLFLYVLQLRPKIVSLSQVVAKKFKKFAMIGLVLVVAQIALGGWTASNYAATACTEMPLCNTGWTDNADFAGAFDLWQKGFEFDEFKLHELEKMQADLAHARGEAFINYEGGVLPHDAKVAIHVTHRIGAYIVFVVIGLLALLLMRERDSVLLRHLGRALTVVLLAQMLLGISNVVFGLPLYVAVAHNGGGAILLLTLIAINFVVNWQFRGKNVG</sequence>
<organism evidence="13 14">
    <name type="scientific">Kangiella sediminilitoris</name>
    <dbReference type="NCBI Taxonomy" id="1144748"/>
    <lineage>
        <taxon>Bacteria</taxon>
        <taxon>Pseudomonadati</taxon>
        <taxon>Pseudomonadota</taxon>
        <taxon>Gammaproteobacteria</taxon>
        <taxon>Kangiellales</taxon>
        <taxon>Kangiellaceae</taxon>
        <taxon>Kangiella</taxon>
    </lineage>
</organism>
<feature type="transmembrane region" description="Helical" evidence="12">
    <location>
        <begin position="176"/>
        <end position="196"/>
    </location>
</feature>
<dbReference type="PANTHER" id="PTHR35457:SF1">
    <property type="entry name" value="HEME A SYNTHASE"/>
    <property type="match status" value="1"/>
</dbReference>
<dbReference type="GO" id="GO:0006784">
    <property type="term" value="P:heme A biosynthetic process"/>
    <property type="evidence" value="ECO:0007669"/>
    <property type="project" value="InterPro"/>
</dbReference>
<evidence type="ECO:0000256" key="5">
    <source>
        <dbReference type="ARBA" id="ARBA00022989"/>
    </source>
</evidence>
<dbReference type="InterPro" id="IPR003780">
    <property type="entry name" value="COX15/CtaA_fam"/>
</dbReference>
<keyword evidence="14" id="KW-1185">Reference proteome</keyword>
<evidence type="ECO:0000256" key="9">
    <source>
        <dbReference type="ARBA" id="ARBA00023136"/>
    </source>
</evidence>
<evidence type="ECO:0000256" key="12">
    <source>
        <dbReference type="SAM" id="Phobius"/>
    </source>
</evidence>
<evidence type="ECO:0000313" key="13">
    <source>
        <dbReference type="EMBL" id="AOE48999.1"/>
    </source>
</evidence>
<evidence type="ECO:0000256" key="3">
    <source>
        <dbReference type="ARBA" id="ARBA00022692"/>
    </source>
</evidence>
<dbReference type="Proteomes" id="UP000094147">
    <property type="component" value="Chromosome"/>
</dbReference>
<name>A0A1B3B866_9GAMM</name>
<keyword evidence="3 12" id="KW-0812">Transmembrane</keyword>
<dbReference type="AlphaFoldDB" id="A0A1B3B866"/>
<dbReference type="GO" id="GO:0016020">
    <property type="term" value="C:membrane"/>
    <property type="evidence" value="ECO:0007669"/>
    <property type="project" value="UniProtKB-SubCell"/>
</dbReference>
<dbReference type="GO" id="GO:0016491">
    <property type="term" value="F:oxidoreductase activity"/>
    <property type="evidence" value="ECO:0007669"/>
    <property type="project" value="UniProtKB-KW"/>
</dbReference>
<keyword evidence="8" id="KW-0350">Heme biosynthesis</keyword>
<keyword evidence="9 12" id="KW-0472">Membrane</keyword>
<dbReference type="PANTHER" id="PTHR35457">
    <property type="entry name" value="HEME A SYNTHASE"/>
    <property type="match status" value="1"/>
</dbReference>